<keyword evidence="4" id="KW-0862">Zinc</keyword>
<evidence type="ECO:0000256" key="2">
    <source>
        <dbReference type="ARBA" id="ARBA00022723"/>
    </source>
</evidence>
<dbReference type="Pfam" id="PF04002">
    <property type="entry name" value="RadC"/>
    <property type="match status" value="1"/>
</dbReference>
<dbReference type="SUPFAM" id="SSF47781">
    <property type="entry name" value="RuvA domain 2-like"/>
    <property type="match status" value="1"/>
</dbReference>
<keyword evidence="2" id="KW-0479">Metal-binding</keyword>
<dbReference type="InterPro" id="IPR001405">
    <property type="entry name" value="UPF0758"/>
</dbReference>
<organism evidence="9 10">
    <name type="scientific">Trinickia soli</name>
    <dbReference type="NCBI Taxonomy" id="380675"/>
    <lineage>
        <taxon>Bacteria</taxon>
        <taxon>Pseudomonadati</taxon>
        <taxon>Pseudomonadota</taxon>
        <taxon>Betaproteobacteria</taxon>
        <taxon>Burkholderiales</taxon>
        <taxon>Burkholderiaceae</taxon>
        <taxon>Trinickia</taxon>
    </lineage>
</organism>
<dbReference type="Pfam" id="PF20582">
    <property type="entry name" value="UPF0758_N"/>
    <property type="match status" value="1"/>
</dbReference>
<protein>
    <recommendedName>
        <fullName evidence="8">MPN domain-containing protein</fullName>
    </recommendedName>
</protein>
<keyword evidence="5" id="KW-0482">Metalloprotease</keyword>
<reference evidence="9 10" key="1">
    <citation type="submission" date="2018-01" db="EMBL/GenBank/DDBJ databases">
        <title>Whole genome analyses suggest that Burkholderia sensu lato contains two further novel genera in the rhizoxinica-symbiotica group Mycetohabitans gen. nov., and Trinickia gen. nov.: implications for the evolution of diazotrophy and nodulation in the Burkholderiaceae.</title>
        <authorList>
            <person name="Estrada-de los Santos P."/>
            <person name="Palmer M."/>
            <person name="Chavez-Ramirez B."/>
            <person name="Beukes C."/>
            <person name="Steenkamp E.T."/>
            <person name="Hirsch A.M."/>
            <person name="Manyaka P."/>
            <person name="Maluk M."/>
            <person name="Lafos M."/>
            <person name="Crook M."/>
            <person name="Gross E."/>
            <person name="Simon M.F."/>
            <person name="Bueno dos Reis Junior F."/>
            <person name="Poole P.S."/>
            <person name="Venter S.N."/>
            <person name="James E.K."/>
        </authorList>
    </citation>
    <scope>NUCLEOTIDE SEQUENCE [LARGE SCALE GENOMIC DNA]</scope>
    <source>
        <strain evidence="9 10">GP25-8</strain>
    </source>
</reference>
<evidence type="ECO:0000256" key="5">
    <source>
        <dbReference type="ARBA" id="ARBA00023049"/>
    </source>
</evidence>
<dbReference type="Gene3D" id="3.40.140.10">
    <property type="entry name" value="Cytidine Deaminase, domain 2"/>
    <property type="match status" value="1"/>
</dbReference>
<dbReference type="InterPro" id="IPR037518">
    <property type="entry name" value="MPN"/>
</dbReference>
<accession>A0A2N7VGE5</accession>
<comment type="similarity">
    <text evidence="6">Belongs to the UPF0758 family.</text>
</comment>
<dbReference type="RefSeq" id="WP_102612761.1">
    <property type="nucleotide sequence ID" value="NZ_CADIKD010000032.1"/>
</dbReference>
<dbReference type="EMBL" id="PNYB01000037">
    <property type="protein sequence ID" value="PMS16228.1"/>
    <property type="molecule type" value="Genomic_DNA"/>
</dbReference>
<dbReference type="NCBIfam" id="NF000642">
    <property type="entry name" value="PRK00024.1"/>
    <property type="match status" value="1"/>
</dbReference>
<evidence type="ECO:0000313" key="9">
    <source>
        <dbReference type="EMBL" id="PMS16228.1"/>
    </source>
</evidence>
<comment type="caution">
    <text evidence="9">The sequence shown here is derived from an EMBL/GenBank/DDBJ whole genome shotgun (WGS) entry which is preliminary data.</text>
</comment>
<dbReference type="InterPro" id="IPR025657">
    <property type="entry name" value="RadC_JAB"/>
</dbReference>
<evidence type="ECO:0000256" key="1">
    <source>
        <dbReference type="ARBA" id="ARBA00022670"/>
    </source>
</evidence>
<dbReference type="InterPro" id="IPR046778">
    <property type="entry name" value="UPF0758_N"/>
</dbReference>
<feature type="region of interest" description="Disordered" evidence="7">
    <location>
        <begin position="1"/>
        <end position="28"/>
    </location>
</feature>
<dbReference type="Proteomes" id="UP000235347">
    <property type="component" value="Unassembled WGS sequence"/>
</dbReference>
<dbReference type="CDD" id="cd08071">
    <property type="entry name" value="MPN_DUF2466"/>
    <property type="match status" value="1"/>
</dbReference>
<evidence type="ECO:0000256" key="3">
    <source>
        <dbReference type="ARBA" id="ARBA00022801"/>
    </source>
</evidence>
<dbReference type="GO" id="GO:0046872">
    <property type="term" value="F:metal ion binding"/>
    <property type="evidence" value="ECO:0007669"/>
    <property type="project" value="UniProtKB-KW"/>
</dbReference>
<evidence type="ECO:0000256" key="7">
    <source>
        <dbReference type="SAM" id="MobiDB-lite"/>
    </source>
</evidence>
<keyword evidence="3" id="KW-0378">Hydrolase</keyword>
<dbReference type="AlphaFoldDB" id="A0A2N7VGE5"/>
<feature type="domain" description="MPN" evidence="8">
    <location>
        <begin position="118"/>
        <end position="240"/>
    </location>
</feature>
<dbReference type="GO" id="GO:0008237">
    <property type="term" value="F:metallopeptidase activity"/>
    <property type="evidence" value="ECO:0007669"/>
    <property type="project" value="UniProtKB-KW"/>
</dbReference>
<dbReference type="PROSITE" id="PS01302">
    <property type="entry name" value="UPF0758"/>
    <property type="match status" value="1"/>
</dbReference>
<evidence type="ECO:0000256" key="6">
    <source>
        <dbReference type="RuleBase" id="RU003797"/>
    </source>
</evidence>
<proteinExistence type="inferred from homology"/>
<gene>
    <name evidence="9" type="ORF">C0Z19_26225</name>
</gene>
<dbReference type="InterPro" id="IPR020891">
    <property type="entry name" value="UPF0758_CS"/>
</dbReference>
<dbReference type="InterPro" id="IPR010994">
    <property type="entry name" value="RuvA_2-like"/>
</dbReference>
<dbReference type="PANTHER" id="PTHR30471:SF3">
    <property type="entry name" value="UPF0758 PROTEIN YEES-RELATED"/>
    <property type="match status" value="1"/>
</dbReference>
<dbReference type="GO" id="GO:0006508">
    <property type="term" value="P:proteolysis"/>
    <property type="evidence" value="ECO:0007669"/>
    <property type="project" value="UniProtKB-KW"/>
</dbReference>
<keyword evidence="10" id="KW-1185">Reference proteome</keyword>
<keyword evidence="1" id="KW-0645">Protease</keyword>
<evidence type="ECO:0000256" key="4">
    <source>
        <dbReference type="ARBA" id="ARBA00022833"/>
    </source>
</evidence>
<dbReference type="Gene3D" id="1.10.150.20">
    <property type="entry name" value="5' to 3' exonuclease, C-terminal subdomain"/>
    <property type="match status" value="1"/>
</dbReference>
<name>A0A2N7VGE5_9BURK</name>
<sequence>MQDSSDPFAPGTMAPPHPGRAGAPRDMPRERLFDVGPAALSDTELVAIFLGSGLPGYNVFEVARALLERFGSLRAILDATPPDFDGMRGIGPAKKAVLLAVIEMARRALAERAREQPLVDSVDAVQDYVRLLIGTRPYEVFLCLFLDARHRLIASEETSRGSLTRLAVYPREIVRRALEANAASLVVAHNHPSGAVKPSASDRQLTRVLRDALALIEVRLVDHLVVGRSDVFSFARAGWL</sequence>
<evidence type="ECO:0000313" key="10">
    <source>
        <dbReference type="Proteomes" id="UP000235347"/>
    </source>
</evidence>
<dbReference type="PROSITE" id="PS50249">
    <property type="entry name" value="MPN"/>
    <property type="match status" value="1"/>
</dbReference>
<evidence type="ECO:0000259" key="8">
    <source>
        <dbReference type="PROSITE" id="PS50249"/>
    </source>
</evidence>
<dbReference type="PANTHER" id="PTHR30471">
    <property type="entry name" value="DNA REPAIR PROTEIN RADC"/>
    <property type="match status" value="1"/>
</dbReference>
<dbReference type="NCBIfam" id="TIGR00608">
    <property type="entry name" value="radc"/>
    <property type="match status" value="1"/>
</dbReference>